<gene>
    <name evidence="4" type="ORF">MSYG_0242</name>
</gene>
<dbReference type="InterPro" id="IPR051695">
    <property type="entry name" value="Phosphoglycerate_Mutase"/>
</dbReference>
<dbReference type="OrthoDB" id="354304at2759"/>
<dbReference type="GO" id="GO:0045820">
    <property type="term" value="P:negative regulation of glycolytic process"/>
    <property type="evidence" value="ECO:0007669"/>
    <property type="project" value="TreeGrafter"/>
</dbReference>
<name>A0A1M8A0D9_MALS4</name>
<sequence>MSQAAVDGMTRVLLVRHGETNENVQGIVQGQLDTLLNAVGLQQAQRTGVALQAESVTRIISSPLQRTRDTAHHIAAHHGVQIETDPRLMERCFGVLQGRVYRGPAQKPEDTEGIEPSAAMRTRLASFWDDLVADVRASAPRVVVLVSHGGALSTLVNQVLLPRGDVVLREDLEPSRFWNCSITDIHLRADAPGLVVRWADTAHLDEATHVVNVDEAGPAPENA</sequence>
<evidence type="ECO:0000256" key="1">
    <source>
        <dbReference type="ARBA" id="ARBA00022801"/>
    </source>
</evidence>
<dbReference type="STRING" id="1230383.A0A1M8A0D9"/>
<feature type="active site" description="Proton donor/acceptor" evidence="2">
    <location>
        <position position="90"/>
    </location>
</feature>
<proteinExistence type="predicted"/>
<feature type="binding site" evidence="3">
    <location>
        <begin position="16"/>
        <end position="23"/>
    </location>
    <ligand>
        <name>substrate</name>
    </ligand>
</feature>
<protein>
    <submittedName>
        <fullName evidence="4">Similar to S.cerevisiae protein YOR283W (Phosphatase with a broad substrate specificity)</fullName>
    </submittedName>
</protein>
<dbReference type="InterPro" id="IPR001345">
    <property type="entry name" value="PG/BPGM_mutase_AS"/>
</dbReference>
<dbReference type="PROSITE" id="PS00175">
    <property type="entry name" value="PG_MUTASE"/>
    <property type="match status" value="1"/>
</dbReference>
<dbReference type="AlphaFoldDB" id="A0A1M8A0D9"/>
<dbReference type="InterPro" id="IPR013078">
    <property type="entry name" value="His_Pase_superF_clade-1"/>
</dbReference>
<dbReference type="SMART" id="SM00855">
    <property type="entry name" value="PGAM"/>
    <property type="match status" value="1"/>
</dbReference>
<feature type="active site" description="Tele-phosphohistidine intermediate" evidence="2">
    <location>
        <position position="17"/>
    </location>
</feature>
<dbReference type="InterPro" id="IPR029033">
    <property type="entry name" value="His_PPase_superfam"/>
</dbReference>
<dbReference type="GO" id="GO:0005829">
    <property type="term" value="C:cytosol"/>
    <property type="evidence" value="ECO:0007669"/>
    <property type="project" value="TreeGrafter"/>
</dbReference>
<dbReference type="CDD" id="cd07067">
    <property type="entry name" value="HP_PGM_like"/>
    <property type="match status" value="1"/>
</dbReference>
<evidence type="ECO:0000313" key="5">
    <source>
        <dbReference type="Proteomes" id="UP000186303"/>
    </source>
</evidence>
<keyword evidence="5" id="KW-1185">Reference proteome</keyword>
<dbReference type="PANTHER" id="PTHR46517:SF1">
    <property type="entry name" value="FRUCTOSE-2,6-BISPHOSPHATASE TIGAR"/>
    <property type="match status" value="1"/>
</dbReference>
<dbReference type="PANTHER" id="PTHR46517">
    <property type="entry name" value="FRUCTOSE-2,6-BISPHOSPHATASE TIGAR"/>
    <property type="match status" value="1"/>
</dbReference>
<dbReference type="GO" id="GO:0004331">
    <property type="term" value="F:fructose-2,6-bisphosphate 2-phosphatase activity"/>
    <property type="evidence" value="ECO:0007669"/>
    <property type="project" value="TreeGrafter"/>
</dbReference>
<dbReference type="SUPFAM" id="SSF53254">
    <property type="entry name" value="Phosphoglycerate mutase-like"/>
    <property type="match status" value="1"/>
</dbReference>
<organism evidence="4 5">
    <name type="scientific">Malassezia sympodialis (strain ATCC 42132)</name>
    <name type="common">Atopic eczema-associated yeast</name>
    <dbReference type="NCBI Taxonomy" id="1230383"/>
    <lineage>
        <taxon>Eukaryota</taxon>
        <taxon>Fungi</taxon>
        <taxon>Dikarya</taxon>
        <taxon>Basidiomycota</taxon>
        <taxon>Ustilaginomycotina</taxon>
        <taxon>Malasseziomycetes</taxon>
        <taxon>Malasseziales</taxon>
        <taxon>Malasseziaceae</taxon>
        <taxon>Malassezia</taxon>
    </lineage>
</organism>
<evidence type="ECO:0000256" key="3">
    <source>
        <dbReference type="PIRSR" id="PIRSR613078-2"/>
    </source>
</evidence>
<evidence type="ECO:0000256" key="2">
    <source>
        <dbReference type="PIRSR" id="PIRSR613078-1"/>
    </source>
</evidence>
<evidence type="ECO:0000313" key="4">
    <source>
        <dbReference type="EMBL" id="SHO75908.1"/>
    </source>
</evidence>
<reference evidence="5" key="1">
    <citation type="journal article" date="2017" name="Nucleic Acids Res.">
        <title>Proteogenomics produces comprehensive and highly accurate protein-coding gene annotation in a complete genome assembly of Malassezia sympodialis.</title>
        <authorList>
            <person name="Zhu Y."/>
            <person name="Engstroem P.G."/>
            <person name="Tellgren-Roth C."/>
            <person name="Baudo C.D."/>
            <person name="Kennell J.C."/>
            <person name="Sun S."/>
            <person name="Billmyre R.B."/>
            <person name="Schroeder M.S."/>
            <person name="Andersson A."/>
            <person name="Holm T."/>
            <person name="Sigurgeirsson B."/>
            <person name="Wu G."/>
            <person name="Sankaranarayanan S.R."/>
            <person name="Siddharthan R."/>
            <person name="Sanyal K."/>
            <person name="Lundeberg J."/>
            <person name="Nystedt B."/>
            <person name="Boekhout T."/>
            <person name="Dawson T.L. Jr."/>
            <person name="Heitman J."/>
            <person name="Scheynius A."/>
            <person name="Lehtioe J."/>
        </authorList>
    </citation>
    <scope>NUCLEOTIDE SEQUENCE [LARGE SCALE GENOMIC DNA]</scope>
    <source>
        <strain evidence="5">ATCC 42132</strain>
    </source>
</reference>
<dbReference type="Gene3D" id="3.40.50.1240">
    <property type="entry name" value="Phosphoglycerate mutase-like"/>
    <property type="match status" value="1"/>
</dbReference>
<dbReference type="Proteomes" id="UP000186303">
    <property type="component" value="Chromosome 1"/>
</dbReference>
<keyword evidence="1" id="KW-0378">Hydrolase</keyword>
<dbReference type="OMA" id="TIQIWLV"/>
<dbReference type="VEuPathDB" id="FungiDB:MSYG_0242"/>
<accession>A0A1M8A0D9</accession>
<dbReference type="Pfam" id="PF00300">
    <property type="entry name" value="His_Phos_1"/>
    <property type="match status" value="1"/>
</dbReference>
<feature type="binding site" evidence="3">
    <location>
        <position position="66"/>
    </location>
    <ligand>
        <name>substrate</name>
    </ligand>
</feature>
<dbReference type="GO" id="GO:0043456">
    <property type="term" value="P:regulation of pentose-phosphate shunt"/>
    <property type="evidence" value="ECO:0007669"/>
    <property type="project" value="TreeGrafter"/>
</dbReference>
<dbReference type="EMBL" id="LT671821">
    <property type="protein sequence ID" value="SHO75908.1"/>
    <property type="molecule type" value="Genomic_DNA"/>
</dbReference>